<dbReference type="EMBL" id="QGMF01000244">
    <property type="protein sequence ID" value="TVY17557.1"/>
    <property type="molecule type" value="Genomic_DNA"/>
</dbReference>
<dbReference type="Gene3D" id="3.40.50.720">
    <property type="entry name" value="NAD(P)-binding Rossmann-like Domain"/>
    <property type="match status" value="1"/>
</dbReference>
<dbReference type="InterPro" id="IPR001509">
    <property type="entry name" value="Epimerase_deHydtase"/>
</dbReference>
<reference evidence="2 3" key="1">
    <citation type="submission" date="2018-05" db="EMBL/GenBank/DDBJ databases">
        <title>Whole genome sequencing for identification of molecular markers to develop diagnostic detection tools for the regulated plant pathogen Lachnellula willkommii.</title>
        <authorList>
            <person name="Giroux E."/>
            <person name="Bilodeau G."/>
        </authorList>
    </citation>
    <scope>NUCLEOTIDE SEQUENCE [LARGE SCALE GENOMIC DNA]</scope>
    <source>
        <strain evidence="2 3">CBS 203.66</strain>
    </source>
</reference>
<dbReference type="PANTHER" id="PTHR43103">
    <property type="entry name" value="NUCLEOSIDE-DIPHOSPHATE-SUGAR EPIMERASE"/>
    <property type="match status" value="1"/>
</dbReference>
<dbReference type="SUPFAM" id="SSF51735">
    <property type="entry name" value="NAD(P)-binding Rossmann-fold domains"/>
    <property type="match status" value="1"/>
</dbReference>
<feature type="domain" description="NAD-dependent epimerase/dehydratase" evidence="1">
    <location>
        <begin position="3"/>
        <end position="67"/>
    </location>
</feature>
<dbReference type="PANTHER" id="PTHR43103:SF6">
    <property type="entry name" value="PUTATIVE-RELATED"/>
    <property type="match status" value="1"/>
</dbReference>
<feature type="non-terminal residue" evidence="2">
    <location>
        <position position="372"/>
    </location>
</feature>
<dbReference type="InterPro" id="IPR036291">
    <property type="entry name" value="NAD(P)-bd_dom_sf"/>
</dbReference>
<organism evidence="2 3">
    <name type="scientific">Lachnellula arida</name>
    <dbReference type="NCBI Taxonomy" id="1316785"/>
    <lineage>
        <taxon>Eukaryota</taxon>
        <taxon>Fungi</taxon>
        <taxon>Dikarya</taxon>
        <taxon>Ascomycota</taxon>
        <taxon>Pezizomycotina</taxon>
        <taxon>Leotiomycetes</taxon>
        <taxon>Helotiales</taxon>
        <taxon>Lachnaceae</taxon>
        <taxon>Lachnellula</taxon>
    </lineage>
</organism>
<dbReference type="OrthoDB" id="202470at2759"/>
<feature type="domain" description="NAD-dependent epimerase/dehydratase" evidence="1">
    <location>
        <begin position="119"/>
        <end position="248"/>
    </location>
</feature>
<evidence type="ECO:0000259" key="1">
    <source>
        <dbReference type="Pfam" id="PF01370"/>
    </source>
</evidence>
<accession>A0A8T9BCM1</accession>
<evidence type="ECO:0000313" key="3">
    <source>
        <dbReference type="Proteomes" id="UP000469559"/>
    </source>
</evidence>
<name>A0A8T9BCM1_9HELO</name>
<evidence type="ECO:0000313" key="2">
    <source>
        <dbReference type="EMBL" id="TVY17557.1"/>
    </source>
</evidence>
<dbReference type="Pfam" id="PF01370">
    <property type="entry name" value="Epimerase"/>
    <property type="match status" value="2"/>
</dbReference>
<dbReference type="AlphaFoldDB" id="A0A8T9BCM1"/>
<protein>
    <recommendedName>
        <fullName evidence="1">NAD-dependent epimerase/dehydratase domain-containing protein</fullName>
    </recommendedName>
</protein>
<keyword evidence="3" id="KW-1185">Reference proteome</keyword>
<comment type="caution">
    <text evidence="2">The sequence shown here is derived from an EMBL/GenBank/DDBJ whole genome shotgun (WGS) entry which is preliminary data.</text>
</comment>
<dbReference type="CDD" id="cd08946">
    <property type="entry name" value="SDR_e"/>
    <property type="match status" value="1"/>
</dbReference>
<sequence>VFTGGSGKAGRHVIPSLLSQGHTVLNLDLLPFPDPAAVYTLKTDLTDSGQVFNALTSHFDMSGYAAGPVPGAPDVVIHFAGNEKEEEDENGSGSRVRVGVGVDGEMRVLAYARNMLVPDSELFQANVRSTYNVVEAASKLGVKKIIIASSETVYGVCFAQGDAQYHSFPLEEDYDVDPEDSYALSKICGEKTARAFARRFKSDIYALRIGNVIEPHEYARDFPAFIEDPASRKRNAWSYIDARDLGQICDLAIGKNGIFVSSIHHSFPLLSGLDGFSACQNGGERDQSGGKVSKILVAQQLTRNLGLGFQVFNATNDTITIKDNLTTKEFLEKECPGTKFTREMGANEAPLSNRKIREVLGYKDVHDWRKYL</sequence>
<gene>
    <name evidence="2" type="ORF">LARI1_G004329</name>
</gene>
<proteinExistence type="predicted"/>
<dbReference type="Proteomes" id="UP000469559">
    <property type="component" value="Unassembled WGS sequence"/>
</dbReference>